<gene>
    <name evidence="4" type="ORF">SAMN04487971_10955</name>
</gene>
<evidence type="ECO:0000256" key="1">
    <source>
        <dbReference type="ARBA" id="ARBA00022679"/>
    </source>
</evidence>
<evidence type="ECO:0000313" key="4">
    <source>
        <dbReference type="EMBL" id="SDL34426.1"/>
    </source>
</evidence>
<sequence length="150" mass="15952">MTAAPVFREATREDVPAVVDLLSDDVLGRTREGAGLDTYLAAFDAMQAEGHNHLIVAEQEGRVIACYQMITMSGLSLSASRRAEIEGVRVASDLRGQGLGALLVADAEARARAAGCTLIQLTSNATRTDALRFYEGLGFTGSHIGFKKPI</sequence>
<dbReference type="OrthoDB" id="9789603at2"/>
<dbReference type="Pfam" id="PF00583">
    <property type="entry name" value="Acetyltransf_1"/>
    <property type="match status" value="1"/>
</dbReference>
<keyword evidence="5" id="KW-1185">Reference proteome</keyword>
<dbReference type="InterPro" id="IPR016181">
    <property type="entry name" value="Acyl_CoA_acyltransferase"/>
</dbReference>
<dbReference type="Proteomes" id="UP000199555">
    <property type="component" value="Unassembled WGS sequence"/>
</dbReference>
<protein>
    <submittedName>
        <fullName evidence="4">N-acetylglutamate synthase, GNAT family</fullName>
    </submittedName>
</protein>
<keyword evidence="1" id="KW-0808">Transferase</keyword>
<dbReference type="AlphaFoldDB" id="A0A1G9JB43"/>
<dbReference type="GO" id="GO:0016747">
    <property type="term" value="F:acyltransferase activity, transferring groups other than amino-acyl groups"/>
    <property type="evidence" value="ECO:0007669"/>
    <property type="project" value="InterPro"/>
</dbReference>
<proteinExistence type="predicted"/>
<dbReference type="InterPro" id="IPR000182">
    <property type="entry name" value="GNAT_dom"/>
</dbReference>
<dbReference type="PROSITE" id="PS51186">
    <property type="entry name" value="GNAT"/>
    <property type="match status" value="1"/>
</dbReference>
<evidence type="ECO:0000259" key="3">
    <source>
        <dbReference type="PROSITE" id="PS51186"/>
    </source>
</evidence>
<dbReference type="PANTHER" id="PTHR43877:SF2">
    <property type="entry name" value="AMINOALKYLPHOSPHONATE N-ACETYLTRANSFERASE-RELATED"/>
    <property type="match status" value="1"/>
</dbReference>
<organism evidence="4 5">
    <name type="scientific">Paracoccus chinensis</name>
    <dbReference type="NCBI Taxonomy" id="525640"/>
    <lineage>
        <taxon>Bacteria</taxon>
        <taxon>Pseudomonadati</taxon>
        <taxon>Pseudomonadota</taxon>
        <taxon>Alphaproteobacteria</taxon>
        <taxon>Rhodobacterales</taxon>
        <taxon>Paracoccaceae</taxon>
        <taxon>Paracoccus</taxon>
    </lineage>
</organism>
<dbReference type="RefSeq" id="WP_090755824.1">
    <property type="nucleotide sequence ID" value="NZ_FNGE01000009.1"/>
</dbReference>
<dbReference type="CDD" id="cd04301">
    <property type="entry name" value="NAT_SF"/>
    <property type="match status" value="1"/>
</dbReference>
<reference evidence="5" key="1">
    <citation type="submission" date="2016-10" db="EMBL/GenBank/DDBJ databases">
        <authorList>
            <person name="Varghese N."/>
            <person name="Submissions S."/>
        </authorList>
    </citation>
    <scope>NUCLEOTIDE SEQUENCE [LARGE SCALE GENOMIC DNA]</scope>
    <source>
        <strain evidence="5">CGMCC 1.7655</strain>
    </source>
</reference>
<feature type="domain" description="N-acetyltransferase" evidence="3">
    <location>
        <begin position="5"/>
        <end position="150"/>
    </location>
</feature>
<dbReference type="InterPro" id="IPR050832">
    <property type="entry name" value="Bact_Acetyltransf"/>
</dbReference>
<dbReference type="STRING" id="525640.SAMN04487971_10955"/>
<dbReference type="PANTHER" id="PTHR43877">
    <property type="entry name" value="AMINOALKYLPHOSPHONATE N-ACETYLTRANSFERASE-RELATED-RELATED"/>
    <property type="match status" value="1"/>
</dbReference>
<evidence type="ECO:0000313" key="5">
    <source>
        <dbReference type="Proteomes" id="UP000199555"/>
    </source>
</evidence>
<keyword evidence="2" id="KW-0012">Acyltransferase</keyword>
<accession>A0A1G9JB43</accession>
<name>A0A1G9JB43_9RHOB</name>
<dbReference type="SUPFAM" id="SSF55729">
    <property type="entry name" value="Acyl-CoA N-acyltransferases (Nat)"/>
    <property type="match status" value="1"/>
</dbReference>
<dbReference type="EMBL" id="FNGE01000009">
    <property type="protein sequence ID" value="SDL34426.1"/>
    <property type="molecule type" value="Genomic_DNA"/>
</dbReference>
<evidence type="ECO:0000256" key="2">
    <source>
        <dbReference type="ARBA" id="ARBA00023315"/>
    </source>
</evidence>
<dbReference type="Gene3D" id="3.40.630.30">
    <property type="match status" value="1"/>
</dbReference>